<dbReference type="InterPro" id="IPR011042">
    <property type="entry name" value="6-blade_b-propeller_TolB-like"/>
</dbReference>
<dbReference type="HOGENOM" id="CLU_2574684_0_0_1"/>
<evidence type="ECO:0000313" key="3">
    <source>
        <dbReference type="Proteomes" id="UP000054166"/>
    </source>
</evidence>
<dbReference type="InParanoid" id="A0A0C3GJB8"/>
<sequence>MHSPPARSSNVNATPLSLRTTSPPTTQIIYQLPNETLLENLAIGQILVTVLSAPELWQVTLDPKSSQQALERILASHLVLQ</sequence>
<name>A0A0C3GJB8_PILCF</name>
<dbReference type="Gene3D" id="2.120.10.30">
    <property type="entry name" value="TolB, C-terminal domain"/>
    <property type="match status" value="1"/>
</dbReference>
<accession>A0A0C3GJB8</accession>
<protein>
    <submittedName>
        <fullName evidence="2">Uncharacterized protein</fullName>
    </submittedName>
</protein>
<dbReference type="AlphaFoldDB" id="A0A0C3GJB8"/>
<dbReference type="EMBL" id="KN832971">
    <property type="protein sequence ID" value="KIM91734.1"/>
    <property type="molecule type" value="Genomic_DNA"/>
</dbReference>
<feature type="region of interest" description="Disordered" evidence="1">
    <location>
        <begin position="1"/>
        <end position="20"/>
    </location>
</feature>
<feature type="compositionally biased region" description="Polar residues" evidence="1">
    <location>
        <begin position="1"/>
        <end position="13"/>
    </location>
</feature>
<evidence type="ECO:0000256" key="1">
    <source>
        <dbReference type="SAM" id="MobiDB-lite"/>
    </source>
</evidence>
<organism evidence="2 3">
    <name type="scientific">Piloderma croceum (strain F 1598)</name>
    <dbReference type="NCBI Taxonomy" id="765440"/>
    <lineage>
        <taxon>Eukaryota</taxon>
        <taxon>Fungi</taxon>
        <taxon>Dikarya</taxon>
        <taxon>Basidiomycota</taxon>
        <taxon>Agaricomycotina</taxon>
        <taxon>Agaricomycetes</taxon>
        <taxon>Agaricomycetidae</taxon>
        <taxon>Atheliales</taxon>
        <taxon>Atheliaceae</taxon>
        <taxon>Piloderma</taxon>
    </lineage>
</organism>
<dbReference type="Proteomes" id="UP000054166">
    <property type="component" value="Unassembled WGS sequence"/>
</dbReference>
<keyword evidence="3" id="KW-1185">Reference proteome</keyword>
<gene>
    <name evidence="2" type="ORF">PILCRDRAFT_811028</name>
</gene>
<evidence type="ECO:0000313" key="2">
    <source>
        <dbReference type="EMBL" id="KIM91734.1"/>
    </source>
</evidence>
<reference evidence="2 3" key="1">
    <citation type="submission" date="2014-04" db="EMBL/GenBank/DDBJ databases">
        <authorList>
            <consortium name="DOE Joint Genome Institute"/>
            <person name="Kuo A."/>
            <person name="Tarkka M."/>
            <person name="Buscot F."/>
            <person name="Kohler A."/>
            <person name="Nagy L.G."/>
            <person name="Floudas D."/>
            <person name="Copeland A."/>
            <person name="Barry K.W."/>
            <person name="Cichocki N."/>
            <person name="Veneault-Fourrey C."/>
            <person name="LaButti K."/>
            <person name="Lindquist E.A."/>
            <person name="Lipzen A."/>
            <person name="Lundell T."/>
            <person name="Morin E."/>
            <person name="Murat C."/>
            <person name="Sun H."/>
            <person name="Tunlid A."/>
            <person name="Henrissat B."/>
            <person name="Grigoriev I.V."/>
            <person name="Hibbett D.S."/>
            <person name="Martin F."/>
            <person name="Nordberg H.P."/>
            <person name="Cantor M.N."/>
            <person name="Hua S.X."/>
        </authorList>
    </citation>
    <scope>NUCLEOTIDE SEQUENCE [LARGE SCALE GENOMIC DNA]</scope>
    <source>
        <strain evidence="2 3">F 1598</strain>
    </source>
</reference>
<reference evidence="3" key="2">
    <citation type="submission" date="2015-01" db="EMBL/GenBank/DDBJ databases">
        <title>Evolutionary Origins and Diversification of the Mycorrhizal Mutualists.</title>
        <authorList>
            <consortium name="DOE Joint Genome Institute"/>
            <consortium name="Mycorrhizal Genomics Consortium"/>
            <person name="Kohler A."/>
            <person name="Kuo A."/>
            <person name="Nagy L.G."/>
            <person name="Floudas D."/>
            <person name="Copeland A."/>
            <person name="Barry K.W."/>
            <person name="Cichocki N."/>
            <person name="Veneault-Fourrey C."/>
            <person name="LaButti K."/>
            <person name="Lindquist E.A."/>
            <person name="Lipzen A."/>
            <person name="Lundell T."/>
            <person name="Morin E."/>
            <person name="Murat C."/>
            <person name="Riley R."/>
            <person name="Ohm R."/>
            <person name="Sun H."/>
            <person name="Tunlid A."/>
            <person name="Henrissat B."/>
            <person name="Grigoriev I.V."/>
            <person name="Hibbett D.S."/>
            <person name="Martin F."/>
        </authorList>
    </citation>
    <scope>NUCLEOTIDE SEQUENCE [LARGE SCALE GENOMIC DNA]</scope>
    <source>
        <strain evidence="3">F 1598</strain>
    </source>
</reference>
<proteinExistence type="predicted"/>